<dbReference type="PANTHER" id="PTHR43065">
    <property type="entry name" value="SENSOR HISTIDINE KINASE"/>
    <property type="match status" value="1"/>
</dbReference>
<dbReference type="CDD" id="cd00082">
    <property type="entry name" value="HisKA"/>
    <property type="match status" value="1"/>
</dbReference>
<keyword evidence="4" id="KW-0472">Membrane</keyword>
<dbReference type="Gene3D" id="3.30.450.20">
    <property type="entry name" value="PAS domain"/>
    <property type="match status" value="1"/>
</dbReference>
<feature type="transmembrane region" description="Helical" evidence="4">
    <location>
        <begin position="127"/>
        <end position="144"/>
    </location>
</feature>
<organism evidence="7 8">
    <name type="scientific">Candidatus Thiomargarita nelsonii</name>
    <dbReference type="NCBI Taxonomy" id="1003181"/>
    <lineage>
        <taxon>Bacteria</taxon>
        <taxon>Pseudomonadati</taxon>
        <taxon>Pseudomonadota</taxon>
        <taxon>Gammaproteobacteria</taxon>
        <taxon>Thiotrichales</taxon>
        <taxon>Thiotrichaceae</taxon>
        <taxon>Thiomargarita</taxon>
    </lineage>
</organism>
<dbReference type="SUPFAM" id="SSF47384">
    <property type="entry name" value="Homodimeric domain of signal transducing histidine kinase"/>
    <property type="match status" value="1"/>
</dbReference>
<dbReference type="InterPro" id="IPR003594">
    <property type="entry name" value="HATPase_dom"/>
</dbReference>
<name>A0A0A6PAA2_9GAMM</name>
<keyword evidence="4" id="KW-0812">Transmembrane</keyword>
<dbReference type="InterPro" id="IPR003661">
    <property type="entry name" value="HisK_dim/P_dom"/>
</dbReference>
<dbReference type="EMBL" id="JSZA02000012">
    <property type="protein sequence ID" value="KHD07179.1"/>
    <property type="molecule type" value="Genomic_DNA"/>
</dbReference>
<dbReference type="SMART" id="SM00388">
    <property type="entry name" value="HisKA"/>
    <property type="match status" value="1"/>
</dbReference>
<feature type="transmembrane region" description="Helical" evidence="4">
    <location>
        <begin position="52"/>
        <end position="71"/>
    </location>
</feature>
<evidence type="ECO:0000313" key="7">
    <source>
        <dbReference type="EMBL" id="KHD07179.1"/>
    </source>
</evidence>
<dbReference type="Pfam" id="PF00512">
    <property type="entry name" value="HisKA"/>
    <property type="match status" value="1"/>
</dbReference>
<dbReference type="Proteomes" id="UP000030428">
    <property type="component" value="Unassembled WGS sequence"/>
</dbReference>
<dbReference type="Pfam" id="PF02518">
    <property type="entry name" value="HATPase_c"/>
    <property type="match status" value="1"/>
</dbReference>
<dbReference type="SUPFAM" id="SSF55785">
    <property type="entry name" value="PYP-like sensor domain (PAS domain)"/>
    <property type="match status" value="1"/>
</dbReference>
<dbReference type="InterPro" id="IPR004358">
    <property type="entry name" value="Sig_transdc_His_kin-like_C"/>
</dbReference>
<dbReference type="InterPro" id="IPR035965">
    <property type="entry name" value="PAS-like_dom_sf"/>
</dbReference>
<dbReference type="Gene3D" id="3.30.565.10">
    <property type="entry name" value="Histidine kinase-like ATPase, C-terminal domain"/>
    <property type="match status" value="1"/>
</dbReference>
<dbReference type="InterPro" id="IPR036097">
    <property type="entry name" value="HisK_dim/P_sf"/>
</dbReference>
<dbReference type="Gene3D" id="1.10.287.130">
    <property type="match status" value="1"/>
</dbReference>
<feature type="domain" description="Histidine kinase" evidence="5">
    <location>
        <begin position="320"/>
        <end position="529"/>
    </location>
</feature>
<evidence type="ECO:0000256" key="3">
    <source>
        <dbReference type="ARBA" id="ARBA00022553"/>
    </source>
</evidence>
<dbReference type="InterPro" id="IPR000014">
    <property type="entry name" value="PAS"/>
</dbReference>
<evidence type="ECO:0000256" key="1">
    <source>
        <dbReference type="ARBA" id="ARBA00000085"/>
    </source>
</evidence>
<dbReference type="EC" id="2.7.13.3" evidence="2"/>
<dbReference type="AlphaFoldDB" id="A0A0A6PAA2"/>
<accession>A0A0A6PAA2</accession>
<dbReference type="InterPro" id="IPR036890">
    <property type="entry name" value="HATPase_C_sf"/>
</dbReference>
<evidence type="ECO:0000313" key="8">
    <source>
        <dbReference type="Proteomes" id="UP000030428"/>
    </source>
</evidence>
<feature type="transmembrane region" description="Helical" evidence="4">
    <location>
        <begin position="20"/>
        <end position="40"/>
    </location>
</feature>
<evidence type="ECO:0000259" key="5">
    <source>
        <dbReference type="PROSITE" id="PS50109"/>
    </source>
</evidence>
<feature type="transmembrane region" description="Helical" evidence="4">
    <location>
        <begin position="91"/>
        <end position="115"/>
    </location>
</feature>
<evidence type="ECO:0000256" key="4">
    <source>
        <dbReference type="SAM" id="Phobius"/>
    </source>
</evidence>
<dbReference type="PRINTS" id="PR00344">
    <property type="entry name" value="BCTRLSENSOR"/>
</dbReference>
<keyword evidence="3" id="KW-0597">Phosphoprotein</keyword>
<dbReference type="SMART" id="SM00091">
    <property type="entry name" value="PAS"/>
    <property type="match status" value="1"/>
</dbReference>
<dbReference type="PROSITE" id="PS50112">
    <property type="entry name" value="PAS"/>
    <property type="match status" value="1"/>
</dbReference>
<reference evidence="7 8" key="1">
    <citation type="journal article" date="2016" name="Front. Microbiol.">
        <title>Single-Cell (Meta-)Genomics of a Dimorphic Candidatus Thiomargarita nelsonii Reveals Genomic Plasticity.</title>
        <authorList>
            <person name="Flood B.E."/>
            <person name="Fliss P."/>
            <person name="Jones D.S."/>
            <person name="Dick G.J."/>
            <person name="Jain S."/>
            <person name="Kaster A.K."/>
            <person name="Winkel M."/>
            <person name="Mussmann M."/>
            <person name="Bailey J."/>
        </authorList>
    </citation>
    <scope>NUCLEOTIDE SEQUENCE [LARGE SCALE GENOMIC DNA]</scope>
    <source>
        <strain evidence="7">Hydrate Ridge</strain>
    </source>
</reference>
<dbReference type="Pfam" id="PF13188">
    <property type="entry name" value="PAS_8"/>
    <property type="match status" value="1"/>
</dbReference>
<comment type="caution">
    <text evidence="7">The sequence shown here is derived from an EMBL/GenBank/DDBJ whole genome shotgun (WGS) entry which is preliminary data.</text>
</comment>
<dbReference type="PROSITE" id="PS50109">
    <property type="entry name" value="HIS_KIN"/>
    <property type="match status" value="1"/>
</dbReference>
<evidence type="ECO:0000256" key="2">
    <source>
        <dbReference type="ARBA" id="ARBA00012438"/>
    </source>
</evidence>
<proteinExistence type="predicted"/>
<sequence length="529" mass="58690">MTPTLVQVDSPPNNWKALYLFNLYRFTVPTVFVASVLAGISPSYLGPFDERLFLITGCLYSAFAFISFFAIKQNWLPFKVQVLGQFLLDILAIILLMHASGGVSSGLGMLLVVVIAGGSLLTEGKTAFFFAAIASLSVLLHASLADLHHWFSDTNYTHAGLLGISFFATAFLAHTLAQRIKATEALAEQRGAHLEYLAQLNAQIVQHIQSGIIVIDIVGRIRFFNEAALRFLGLNEQAMDRTLSSLAPKLAEQLTNWQKSRRSVSPLFRPEAGEVDLIATFTELNQRGTTNVLILLEDATLTAQRAQRLKLASLGRLTASIAHEIRNPLGAISHAGQLLAESTHISQEEHRLTQIIAQHSQRVNTIIENVLQLSRRSSANTQCFDLHAWLQTYLDGFIILQYLSNTDIHLQSDYHTLMVCFDPDQLEQVIYNLCENGLRYSQGTPLLELKISVSEDSNRPYLDIQDQGQGMTEKVKAQIFEPFFTTESKGTGLGLYLAKEICDANQASLQLSSNSNLGCCFRIYFSSEL</sequence>
<dbReference type="SMART" id="SM00387">
    <property type="entry name" value="HATPase_c"/>
    <property type="match status" value="1"/>
</dbReference>
<dbReference type="InterPro" id="IPR005467">
    <property type="entry name" value="His_kinase_dom"/>
</dbReference>
<dbReference type="PANTHER" id="PTHR43065:SF52">
    <property type="entry name" value="SENSOR PROTEIN KINASE PILS"/>
    <property type="match status" value="1"/>
</dbReference>
<dbReference type="CDD" id="cd00130">
    <property type="entry name" value="PAS"/>
    <property type="match status" value="1"/>
</dbReference>
<keyword evidence="4" id="KW-1133">Transmembrane helix</keyword>
<protein>
    <recommendedName>
        <fullName evidence="2">histidine kinase</fullName>
        <ecNumber evidence="2">2.7.13.3</ecNumber>
    </recommendedName>
</protein>
<keyword evidence="8" id="KW-1185">Reference proteome</keyword>
<dbReference type="SUPFAM" id="SSF55874">
    <property type="entry name" value="ATPase domain of HSP90 chaperone/DNA topoisomerase II/histidine kinase"/>
    <property type="match status" value="1"/>
</dbReference>
<dbReference type="Pfam" id="PF25323">
    <property type="entry name" value="6TM_PilS"/>
    <property type="match status" value="1"/>
</dbReference>
<gene>
    <name evidence="7" type="ORF">PN36_04605</name>
</gene>
<feature type="transmembrane region" description="Helical" evidence="4">
    <location>
        <begin position="156"/>
        <end position="177"/>
    </location>
</feature>
<feature type="domain" description="PAS" evidence="6">
    <location>
        <begin position="203"/>
        <end position="239"/>
    </location>
</feature>
<evidence type="ECO:0000259" key="6">
    <source>
        <dbReference type="PROSITE" id="PS50112"/>
    </source>
</evidence>
<comment type="catalytic activity">
    <reaction evidence="1">
        <text>ATP + protein L-histidine = ADP + protein N-phospho-L-histidine.</text>
        <dbReference type="EC" id="2.7.13.3"/>
    </reaction>
</comment>
<dbReference type="GO" id="GO:0000155">
    <property type="term" value="F:phosphorelay sensor kinase activity"/>
    <property type="evidence" value="ECO:0007669"/>
    <property type="project" value="InterPro"/>
</dbReference>